<dbReference type="EMBL" id="JAQFWP010000011">
    <property type="protein sequence ID" value="MDA2804413.1"/>
    <property type="molecule type" value="Genomic_DNA"/>
</dbReference>
<dbReference type="PANTHER" id="PTHR43221:SF1">
    <property type="entry name" value="PROTEASE HTPX"/>
    <property type="match status" value="1"/>
</dbReference>
<proteinExistence type="inferred from homology"/>
<dbReference type="Proteomes" id="UP001165685">
    <property type="component" value="Unassembled WGS sequence"/>
</dbReference>
<keyword evidence="2" id="KW-1003">Cell membrane</keyword>
<dbReference type="PANTHER" id="PTHR43221">
    <property type="entry name" value="PROTEASE HTPX"/>
    <property type="match status" value="1"/>
</dbReference>
<keyword evidence="8 12" id="KW-1133">Transmembrane helix</keyword>
<feature type="transmembrane region" description="Helical" evidence="12">
    <location>
        <begin position="52"/>
        <end position="70"/>
    </location>
</feature>
<comment type="subcellular location">
    <subcellularLocation>
        <location evidence="1">Cell membrane</location>
        <topology evidence="1">Multi-pass membrane protein</topology>
    </subcellularLocation>
</comment>
<name>A0ABT4TI83_9ACTN</name>
<evidence type="ECO:0000256" key="7">
    <source>
        <dbReference type="ARBA" id="ARBA00022833"/>
    </source>
</evidence>
<accession>A0ABT4TI83</accession>
<evidence type="ECO:0000256" key="8">
    <source>
        <dbReference type="ARBA" id="ARBA00022989"/>
    </source>
</evidence>
<evidence type="ECO:0000313" key="14">
    <source>
        <dbReference type="EMBL" id="MDA2804413.1"/>
    </source>
</evidence>
<feature type="transmembrane region" description="Helical" evidence="12">
    <location>
        <begin position="20"/>
        <end position="40"/>
    </location>
</feature>
<keyword evidence="7 11" id="KW-0862">Zinc</keyword>
<keyword evidence="15" id="KW-1185">Reference proteome</keyword>
<dbReference type="CDD" id="cd07325">
    <property type="entry name" value="M48_Ste24p_like"/>
    <property type="match status" value="1"/>
</dbReference>
<evidence type="ECO:0000259" key="13">
    <source>
        <dbReference type="Pfam" id="PF01435"/>
    </source>
</evidence>
<reference evidence="14" key="1">
    <citation type="submission" date="2023-01" db="EMBL/GenBank/DDBJ databases">
        <title>Draft genome sequence of Nocardiopsis sp. LSu2-4 isolated from halophytes.</title>
        <authorList>
            <person name="Duangmal K."/>
            <person name="Chantavorakit T."/>
        </authorList>
    </citation>
    <scope>NUCLEOTIDE SEQUENCE</scope>
    <source>
        <strain evidence="14">LSu2-4</strain>
    </source>
</reference>
<protein>
    <submittedName>
        <fullName evidence="14">M48 family metallopeptidase</fullName>
    </submittedName>
</protein>
<feature type="domain" description="Peptidase M48" evidence="13">
    <location>
        <begin position="166"/>
        <end position="259"/>
    </location>
</feature>
<keyword evidence="4 12" id="KW-0812">Transmembrane</keyword>
<dbReference type="Gene3D" id="3.30.2010.10">
    <property type="entry name" value="Metalloproteases ('zincins'), catalytic domain"/>
    <property type="match status" value="1"/>
</dbReference>
<feature type="domain" description="Peptidase M48" evidence="13">
    <location>
        <begin position="83"/>
        <end position="162"/>
    </location>
</feature>
<keyword evidence="10 12" id="KW-0472">Membrane</keyword>
<organism evidence="14 15">
    <name type="scientific">Nocardiopsis suaedae</name>
    <dbReference type="NCBI Taxonomy" id="3018444"/>
    <lineage>
        <taxon>Bacteria</taxon>
        <taxon>Bacillati</taxon>
        <taxon>Actinomycetota</taxon>
        <taxon>Actinomycetes</taxon>
        <taxon>Streptosporangiales</taxon>
        <taxon>Nocardiopsidaceae</taxon>
        <taxon>Nocardiopsis</taxon>
    </lineage>
</organism>
<sequence length="266" mass="29350">MAKRWLWGDRRHARELRHPWENMLLGLCVSVTVLAVVGAITRALGGDTGEPLMLLAIPAFVFFARGQLYAKQRVNGVQITEDQFPEAHRMVREAAQAFGMDKVPDAYVVLGNGQINAFASGHGFRRYVAVHSDLFEIGGRLSDSDALRFVIGHEVGHIAAGHGSFWRQFGVSVANVIPGIGATLNRAQEYTADNHAYRFCPEGMYGLRVLAAGKYLYGSVDFDAIAARGNTDNGLFVMLVNFLSTHPVNTWRFQALADRSRPGRVF</sequence>
<evidence type="ECO:0000256" key="11">
    <source>
        <dbReference type="RuleBase" id="RU003983"/>
    </source>
</evidence>
<gene>
    <name evidence="14" type="ORF">O4U47_07805</name>
</gene>
<comment type="cofactor">
    <cofactor evidence="11">
        <name>Zn(2+)</name>
        <dbReference type="ChEBI" id="CHEBI:29105"/>
    </cofactor>
    <text evidence="11">Binds 1 zinc ion per subunit.</text>
</comment>
<dbReference type="InterPro" id="IPR001915">
    <property type="entry name" value="Peptidase_M48"/>
</dbReference>
<evidence type="ECO:0000256" key="3">
    <source>
        <dbReference type="ARBA" id="ARBA00022670"/>
    </source>
</evidence>
<keyword evidence="5" id="KW-0479">Metal-binding</keyword>
<dbReference type="RefSeq" id="WP_270676956.1">
    <property type="nucleotide sequence ID" value="NZ_JAQFWP010000011.1"/>
</dbReference>
<evidence type="ECO:0000256" key="1">
    <source>
        <dbReference type="ARBA" id="ARBA00004651"/>
    </source>
</evidence>
<evidence type="ECO:0000256" key="5">
    <source>
        <dbReference type="ARBA" id="ARBA00022723"/>
    </source>
</evidence>
<comment type="similarity">
    <text evidence="11">Belongs to the peptidase M48 family.</text>
</comment>
<dbReference type="Pfam" id="PF01435">
    <property type="entry name" value="Peptidase_M48"/>
    <property type="match status" value="2"/>
</dbReference>
<evidence type="ECO:0000256" key="4">
    <source>
        <dbReference type="ARBA" id="ARBA00022692"/>
    </source>
</evidence>
<evidence type="ECO:0000256" key="9">
    <source>
        <dbReference type="ARBA" id="ARBA00023049"/>
    </source>
</evidence>
<keyword evidence="3 11" id="KW-0645">Protease</keyword>
<keyword evidence="9 11" id="KW-0482">Metalloprotease</keyword>
<dbReference type="InterPro" id="IPR050083">
    <property type="entry name" value="HtpX_protease"/>
</dbReference>
<evidence type="ECO:0000256" key="6">
    <source>
        <dbReference type="ARBA" id="ARBA00022801"/>
    </source>
</evidence>
<keyword evidence="6 11" id="KW-0378">Hydrolase</keyword>
<comment type="caution">
    <text evidence="14">The sequence shown here is derived from an EMBL/GenBank/DDBJ whole genome shotgun (WGS) entry which is preliminary data.</text>
</comment>
<evidence type="ECO:0000256" key="10">
    <source>
        <dbReference type="ARBA" id="ARBA00023136"/>
    </source>
</evidence>
<evidence type="ECO:0000313" key="15">
    <source>
        <dbReference type="Proteomes" id="UP001165685"/>
    </source>
</evidence>
<evidence type="ECO:0000256" key="12">
    <source>
        <dbReference type="SAM" id="Phobius"/>
    </source>
</evidence>
<evidence type="ECO:0000256" key="2">
    <source>
        <dbReference type="ARBA" id="ARBA00022475"/>
    </source>
</evidence>